<proteinExistence type="predicted"/>
<dbReference type="PANTHER" id="PTHR43037:SF1">
    <property type="entry name" value="BLL1128 PROTEIN"/>
    <property type="match status" value="1"/>
</dbReference>
<feature type="domain" description="Esterase Ig-like N-terminal" evidence="6">
    <location>
        <begin position="438"/>
        <end position="550"/>
    </location>
</feature>
<keyword evidence="3" id="KW-0472">Membrane</keyword>
<dbReference type="GO" id="GO:0016787">
    <property type="term" value="F:hydrolase activity"/>
    <property type="evidence" value="ECO:0007669"/>
    <property type="project" value="InterPro"/>
</dbReference>
<feature type="signal peptide" evidence="4">
    <location>
        <begin position="1"/>
        <end position="27"/>
    </location>
</feature>
<feature type="domain" description="Phospholipase/carboxylesterase/thioesterase" evidence="5">
    <location>
        <begin position="261"/>
        <end position="383"/>
    </location>
</feature>
<evidence type="ECO:0000256" key="4">
    <source>
        <dbReference type="SAM" id="SignalP"/>
    </source>
</evidence>
<reference evidence="8" key="1">
    <citation type="submission" date="2016-10" db="EMBL/GenBank/DDBJ databases">
        <authorList>
            <person name="Varghese N."/>
        </authorList>
    </citation>
    <scope>NUCLEOTIDE SEQUENCE [LARGE SCALE GENOMIC DNA]</scope>
    <source>
        <strain evidence="8">DSM 20406</strain>
    </source>
</reference>
<dbReference type="Pfam" id="PF18435">
    <property type="entry name" value="EstA_Ig_like"/>
    <property type="match status" value="2"/>
</dbReference>
<dbReference type="OrthoDB" id="9815425at2"/>
<evidence type="ECO:0000256" key="3">
    <source>
        <dbReference type="SAM" id="Phobius"/>
    </source>
</evidence>
<sequence>MKGKVKIVSGFVSSMMILSTAVMPVFASGMGVASGTQKAYIVNDDWGSGVSKTIMTLDKTIDANSVVKGDFKVVQTAGKTESNRTIIDAYTSNANGDKIGNNSNIVTVEMKISPKEGSPIEWNMSTWRNNWANPYQLDVSINDGEDIKSGNESITELDVDPNINIAQDGKIVPQLNGFSFKDNKFTSQTFTDNGDTVSYSLYTPAKDSHKNALVIWNHGIGETGTDVQIDLLGNKVTALGSEKFQDIMDGAYVLVPQRSYNTKTSTVKALIDKVLKDNPDIDANRVIIGGCSAGGLFTMNMILDYPTFFAAAYPICPAKQSKDVTDEQINSLKNLPIWFIHAKNDGTVKFDTTSKLLVERLKAAGNTNVRTSFFDDVHDTTGRFTNEDGTPYTYDSHWSWTYFDNNECVDHGETIWQWMSKQTKANVVANGTQKAYVTGEDWGPAVRKTVLTLDKVVDANSVNAENFKVVEEKNGIKDWATGEEGIVSAKRQVTNAYTSDENGNKVTSNSRYVTLEMYVSPNDGSPFIYRLSTGLNSWCNPYKLNVSLKSGATLKASEQDITALNIASTIDVEKNGKIAPQLDKFTQKYYKANDGRTYSYSEYQPQQDNKKNALVIWLHGAGEGGTDTSIDLLANEVTALAGDKFQSELNNAYVITPQCPTMWMDGGNKTYQNGDKGSIYAKGLFDLIDNYVKNNADIDTNRIYIGGCSNGGYMTMEMILKHPDYFAAAFPICEAFYDEYITDKQIQSLKNLPIWFTYAKTDTTVDFTKTTEPTVKRLLAAGNKNVHVSAFDDVHDTSGLYKDANGNPYEYNGHWSWIYWDNNECFDSNGVNAWNWLGQQAKKEVANTTTVKPATKTNDPKPTNTSNTSIKSTTTSTKAVKTGDSTSFAGLVVVFITSLLALIFLSKKRQNQ</sequence>
<organism evidence="7 8">
    <name type="scientific">Sharpea azabuensis</name>
    <dbReference type="NCBI Taxonomy" id="322505"/>
    <lineage>
        <taxon>Bacteria</taxon>
        <taxon>Bacillati</taxon>
        <taxon>Bacillota</taxon>
        <taxon>Erysipelotrichia</taxon>
        <taxon>Erysipelotrichales</taxon>
        <taxon>Coprobacillaceae</taxon>
        <taxon>Sharpea</taxon>
    </lineage>
</organism>
<accession>A0A1H6US79</accession>
<dbReference type="eggNOG" id="COG4099">
    <property type="taxonomic scope" value="Bacteria"/>
</dbReference>
<evidence type="ECO:0000313" key="7">
    <source>
        <dbReference type="EMBL" id="SEI95283.1"/>
    </source>
</evidence>
<protein>
    <submittedName>
        <fullName evidence="7">Predicted peptidase</fullName>
    </submittedName>
</protein>
<feature type="compositionally biased region" description="Low complexity" evidence="2">
    <location>
        <begin position="861"/>
        <end position="875"/>
    </location>
</feature>
<evidence type="ECO:0000256" key="1">
    <source>
        <dbReference type="ARBA" id="ARBA00022729"/>
    </source>
</evidence>
<dbReference type="Gene3D" id="2.60.40.2180">
    <property type="match status" value="2"/>
</dbReference>
<feature type="domain" description="Esterase Ig-like N-terminal" evidence="6">
    <location>
        <begin position="45"/>
        <end position="154"/>
    </location>
</feature>
<feature type="compositionally biased region" description="Polar residues" evidence="2">
    <location>
        <begin position="847"/>
        <end position="857"/>
    </location>
</feature>
<feature type="transmembrane region" description="Helical" evidence="3">
    <location>
        <begin position="888"/>
        <end position="906"/>
    </location>
</feature>
<dbReference type="InterPro" id="IPR003140">
    <property type="entry name" value="PLipase/COase/thioEstase"/>
</dbReference>
<evidence type="ECO:0000259" key="6">
    <source>
        <dbReference type="Pfam" id="PF18435"/>
    </source>
</evidence>
<keyword evidence="1 4" id="KW-0732">Signal</keyword>
<evidence type="ECO:0000256" key="2">
    <source>
        <dbReference type="SAM" id="MobiDB-lite"/>
    </source>
</evidence>
<dbReference type="Pfam" id="PF02230">
    <property type="entry name" value="Abhydrolase_2"/>
    <property type="match status" value="2"/>
</dbReference>
<evidence type="ECO:0000313" key="8">
    <source>
        <dbReference type="Proteomes" id="UP000183028"/>
    </source>
</evidence>
<dbReference type="Gene3D" id="3.40.50.1820">
    <property type="entry name" value="alpha/beta hydrolase"/>
    <property type="match status" value="2"/>
</dbReference>
<dbReference type="Proteomes" id="UP000183028">
    <property type="component" value="Unassembled WGS sequence"/>
</dbReference>
<dbReference type="InterPro" id="IPR041172">
    <property type="entry name" value="EstA_Ig-like_N"/>
</dbReference>
<dbReference type="SUPFAM" id="SSF53474">
    <property type="entry name" value="alpha/beta-Hydrolases"/>
    <property type="match status" value="2"/>
</dbReference>
<dbReference type="InterPro" id="IPR050955">
    <property type="entry name" value="Plant_Biomass_Hydrol_Est"/>
</dbReference>
<dbReference type="InterPro" id="IPR029058">
    <property type="entry name" value="AB_hydrolase_fold"/>
</dbReference>
<keyword evidence="3" id="KW-1133">Transmembrane helix</keyword>
<dbReference type="PANTHER" id="PTHR43037">
    <property type="entry name" value="UNNAMED PRODUCT-RELATED"/>
    <property type="match status" value="1"/>
</dbReference>
<gene>
    <name evidence="7" type="ORF">SAMN04487834_10389</name>
</gene>
<keyword evidence="8" id="KW-1185">Reference proteome</keyword>
<name>A0A1H6US79_9FIRM</name>
<feature type="region of interest" description="Disordered" evidence="2">
    <location>
        <begin position="847"/>
        <end position="875"/>
    </location>
</feature>
<dbReference type="AlphaFoldDB" id="A0A1H6US79"/>
<dbReference type="RefSeq" id="WP_074732327.1">
    <property type="nucleotide sequence ID" value="NZ_FNYK01000038.1"/>
</dbReference>
<dbReference type="EMBL" id="FNYK01000038">
    <property type="protein sequence ID" value="SEI95283.1"/>
    <property type="molecule type" value="Genomic_DNA"/>
</dbReference>
<feature type="chain" id="PRO_5010371022" evidence="4">
    <location>
        <begin position="28"/>
        <end position="912"/>
    </location>
</feature>
<evidence type="ECO:0000259" key="5">
    <source>
        <dbReference type="Pfam" id="PF02230"/>
    </source>
</evidence>
<keyword evidence="3" id="KW-0812">Transmembrane</keyword>
<feature type="domain" description="Phospholipase/carboxylesterase/thioesterase" evidence="5">
    <location>
        <begin position="607"/>
        <end position="793"/>
    </location>
</feature>